<proteinExistence type="predicted"/>
<dbReference type="EMBL" id="AP022660">
    <property type="protein sequence ID" value="BCA50543.1"/>
    <property type="molecule type" value="Genomic_DNA"/>
</dbReference>
<evidence type="ECO:0008006" key="4">
    <source>
        <dbReference type="Google" id="ProtNLM"/>
    </source>
</evidence>
<protein>
    <recommendedName>
        <fullName evidence="4">Lipoprotein</fullName>
    </recommendedName>
</protein>
<evidence type="ECO:0000313" key="2">
    <source>
        <dbReference type="EMBL" id="BCA50543.1"/>
    </source>
</evidence>
<dbReference type="GeneID" id="60926543"/>
<gene>
    <name evidence="2" type="ORF">BatF92_24850</name>
</gene>
<feature type="chain" id="PRO_5025660452" description="Lipoprotein" evidence="1">
    <location>
        <begin position="23"/>
        <end position="234"/>
    </location>
</feature>
<accession>A0A679HH37</accession>
<keyword evidence="1" id="KW-0732">Signal</keyword>
<sequence>MKTKMFFLAGICAALAACSSDSDDVSSSPSNTPAILEVVSYKFVQEETDVVERVEYPVVVLQHKVNDKDEPLPMIYAWDVEEEENSLFVLTEGSLPVNAENLADLKIPVPFIDAGGKLFIDGTGAKTPLIFGETLKVKNGSRSIGNVKYKIPPYSTYELTKQECGYRCTLTFYLVLKAVNKGEEYHLKGRWTGEQLREQKMGLIDLSDEKGAEKTVLMEAPIELFEKDYETGLD</sequence>
<dbReference type="AlphaFoldDB" id="A0A679HH37"/>
<name>A0A679HH37_BACT4</name>
<feature type="signal peptide" evidence="1">
    <location>
        <begin position="1"/>
        <end position="22"/>
    </location>
</feature>
<evidence type="ECO:0000256" key="1">
    <source>
        <dbReference type="SAM" id="SignalP"/>
    </source>
</evidence>
<organism evidence="2 3">
    <name type="scientific">Bacteroides thetaiotaomicron</name>
    <dbReference type="NCBI Taxonomy" id="818"/>
    <lineage>
        <taxon>Bacteria</taxon>
        <taxon>Pseudomonadati</taxon>
        <taxon>Bacteroidota</taxon>
        <taxon>Bacteroidia</taxon>
        <taxon>Bacteroidales</taxon>
        <taxon>Bacteroidaceae</taxon>
        <taxon>Bacteroides</taxon>
    </lineage>
</organism>
<reference evidence="2 3" key="1">
    <citation type="submission" date="2020-02" db="EMBL/GenBank/DDBJ databases">
        <title>Whole-genome sequencing and comparative analysis of the genomes of Bacteroides thetaiotaomicron and Escherichia coli isolated from a healthy resident in Vietnam.</title>
        <authorList>
            <person name="Mohsin M."/>
            <person name="Tanaka K."/>
            <person name="Kawahara R."/>
            <person name="Kondo S."/>
            <person name="Noguchi H."/>
            <person name="Motooka D."/>
            <person name="Nakamura S."/>
            <person name="Khong D.T."/>
            <person name="Nguyen T.N."/>
            <person name="Tran H.T."/>
            <person name="Yamamoto Y."/>
        </authorList>
    </citation>
    <scope>NUCLEOTIDE SEQUENCE [LARGE SCALE GENOMIC DNA]</scope>
    <source>
        <strain evidence="2 3">F9-2</strain>
    </source>
</reference>
<dbReference type="PROSITE" id="PS51257">
    <property type="entry name" value="PROKAR_LIPOPROTEIN"/>
    <property type="match status" value="1"/>
</dbReference>
<evidence type="ECO:0000313" key="3">
    <source>
        <dbReference type="Proteomes" id="UP000500882"/>
    </source>
</evidence>
<dbReference type="RefSeq" id="WP_172461663.1">
    <property type="nucleotide sequence ID" value="NZ_AP022660.1"/>
</dbReference>
<dbReference type="Proteomes" id="UP000500882">
    <property type="component" value="Chromosome"/>
</dbReference>